<keyword evidence="2" id="KW-0812">Transmembrane</keyword>
<evidence type="ECO:0008006" key="5">
    <source>
        <dbReference type="Google" id="ProtNLM"/>
    </source>
</evidence>
<feature type="compositionally biased region" description="Polar residues" evidence="1">
    <location>
        <begin position="277"/>
        <end position="287"/>
    </location>
</feature>
<keyword evidence="2" id="KW-0472">Membrane</keyword>
<dbReference type="EMBL" id="KV426349">
    <property type="protein sequence ID" value="KZV82057.1"/>
    <property type="molecule type" value="Genomic_DNA"/>
</dbReference>
<sequence length="287" mass="30463">MGLPASWGDPALLPGHSGARADVAWAQLGVSNRAGVGGLPCELVHGRSYGSSCTRNALGRTAVAFGQALLIYAPVHALPVLLASKRRRALLTDPAPVLLRTATNAARSATFLSAFIGLIWSTICASRSTVLPRLPVLRERVSHQFWDGPQGCILLGCLTCGLSIFIESPSRRGEIALYVMPRAIRSLLRWKWVERSNGVARLVERTVAVLALAWLAMAAKHDTGSLRGLSRWALAFVMRGRAPNGSAGTTKTLPTPRLPISASGNALASADPEEDSASTTSDIQTQV</sequence>
<dbReference type="InterPro" id="IPR026749">
    <property type="entry name" value="Tmem135"/>
</dbReference>
<protein>
    <recommendedName>
        <fullName evidence="5">Transmembrane protein 135 N-terminal domain-containing protein</fullName>
    </recommendedName>
</protein>
<reference evidence="3 4" key="1">
    <citation type="journal article" date="2016" name="Mol. Biol. Evol.">
        <title>Comparative Genomics of Early-Diverging Mushroom-Forming Fungi Provides Insights into the Origins of Lignocellulose Decay Capabilities.</title>
        <authorList>
            <person name="Nagy L.G."/>
            <person name="Riley R."/>
            <person name="Tritt A."/>
            <person name="Adam C."/>
            <person name="Daum C."/>
            <person name="Floudas D."/>
            <person name="Sun H."/>
            <person name="Yadav J.S."/>
            <person name="Pangilinan J."/>
            <person name="Larsson K.H."/>
            <person name="Matsuura K."/>
            <person name="Barry K."/>
            <person name="Labutti K."/>
            <person name="Kuo R."/>
            <person name="Ohm R.A."/>
            <person name="Bhattacharya S.S."/>
            <person name="Shirouzu T."/>
            <person name="Yoshinaga Y."/>
            <person name="Martin F.M."/>
            <person name="Grigoriev I.V."/>
            <person name="Hibbett D.S."/>
        </authorList>
    </citation>
    <scope>NUCLEOTIDE SEQUENCE [LARGE SCALE GENOMIC DNA]</scope>
    <source>
        <strain evidence="3 4">HHB12029</strain>
    </source>
</reference>
<dbReference type="AlphaFoldDB" id="A0A165C9C5"/>
<dbReference type="PANTHER" id="PTHR12459">
    <property type="entry name" value="TRANSMEMBRANE PROTEIN 135-RELATED"/>
    <property type="match status" value="1"/>
</dbReference>
<organism evidence="3 4">
    <name type="scientific">Exidia glandulosa HHB12029</name>
    <dbReference type="NCBI Taxonomy" id="1314781"/>
    <lineage>
        <taxon>Eukaryota</taxon>
        <taxon>Fungi</taxon>
        <taxon>Dikarya</taxon>
        <taxon>Basidiomycota</taxon>
        <taxon>Agaricomycotina</taxon>
        <taxon>Agaricomycetes</taxon>
        <taxon>Auriculariales</taxon>
        <taxon>Exidiaceae</taxon>
        <taxon>Exidia</taxon>
    </lineage>
</organism>
<proteinExistence type="predicted"/>
<evidence type="ECO:0000256" key="1">
    <source>
        <dbReference type="SAM" id="MobiDB-lite"/>
    </source>
</evidence>
<name>A0A165C9C5_EXIGL</name>
<evidence type="ECO:0000256" key="2">
    <source>
        <dbReference type="SAM" id="Phobius"/>
    </source>
</evidence>
<feature type="transmembrane region" description="Helical" evidence="2">
    <location>
        <begin position="105"/>
        <end position="128"/>
    </location>
</feature>
<evidence type="ECO:0000313" key="3">
    <source>
        <dbReference type="EMBL" id="KZV82057.1"/>
    </source>
</evidence>
<dbReference type="PANTHER" id="PTHR12459:SF15">
    <property type="entry name" value="TRANSMEMBRANE PROTEIN 135"/>
    <property type="match status" value="1"/>
</dbReference>
<accession>A0A165C9C5</accession>
<feature type="transmembrane region" description="Helical" evidence="2">
    <location>
        <begin position="64"/>
        <end position="84"/>
    </location>
</feature>
<feature type="region of interest" description="Disordered" evidence="1">
    <location>
        <begin position="244"/>
        <end position="287"/>
    </location>
</feature>
<dbReference type="InParanoid" id="A0A165C9C5"/>
<keyword evidence="4" id="KW-1185">Reference proteome</keyword>
<dbReference type="OrthoDB" id="4021778at2759"/>
<gene>
    <name evidence="3" type="ORF">EXIGLDRAFT_685332</name>
</gene>
<dbReference type="Proteomes" id="UP000077266">
    <property type="component" value="Unassembled WGS sequence"/>
</dbReference>
<keyword evidence="2" id="KW-1133">Transmembrane helix</keyword>
<evidence type="ECO:0000313" key="4">
    <source>
        <dbReference type="Proteomes" id="UP000077266"/>
    </source>
</evidence>